<dbReference type="AlphaFoldDB" id="A0A183ESY8"/>
<protein>
    <submittedName>
        <fullName evidence="3">40S ribosomal protein S24</fullName>
    </submittedName>
</protein>
<accession>A0A183ESY8</accession>
<organism evidence="3">
    <name type="scientific">Gongylonema pulchrum</name>
    <dbReference type="NCBI Taxonomy" id="637853"/>
    <lineage>
        <taxon>Eukaryota</taxon>
        <taxon>Metazoa</taxon>
        <taxon>Ecdysozoa</taxon>
        <taxon>Nematoda</taxon>
        <taxon>Chromadorea</taxon>
        <taxon>Rhabditida</taxon>
        <taxon>Spirurina</taxon>
        <taxon>Spiruromorpha</taxon>
        <taxon>Spiruroidea</taxon>
        <taxon>Gongylonematidae</taxon>
        <taxon>Gongylonema</taxon>
    </lineage>
</organism>
<gene>
    <name evidence="1" type="ORF">GPUH_LOCUS24079</name>
</gene>
<dbReference type="WBParaSite" id="GPUH_0002410901-mRNA-1">
    <property type="protein sequence ID" value="GPUH_0002410901-mRNA-1"/>
    <property type="gene ID" value="GPUH_0002410901"/>
</dbReference>
<dbReference type="EMBL" id="UYRT01099986">
    <property type="protein sequence ID" value="VDN42366.1"/>
    <property type="molecule type" value="Genomic_DNA"/>
</dbReference>
<reference evidence="1 2" key="2">
    <citation type="submission" date="2018-11" db="EMBL/GenBank/DDBJ databases">
        <authorList>
            <consortium name="Pathogen Informatics"/>
        </authorList>
    </citation>
    <scope>NUCLEOTIDE SEQUENCE [LARGE SCALE GENOMIC DNA]</scope>
</reference>
<evidence type="ECO:0000313" key="3">
    <source>
        <dbReference type="WBParaSite" id="GPUH_0002410901-mRNA-1"/>
    </source>
</evidence>
<proteinExistence type="predicted"/>
<keyword evidence="2" id="KW-1185">Reference proteome</keyword>
<dbReference type="Proteomes" id="UP000271098">
    <property type="component" value="Unassembled WGS sequence"/>
</dbReference>
<name>A0A183ESY8_9BILA</name>
<evidence type="ECO:0000313" key="2">
    <source>
        <dbReference type="Proteomes" id="UP000271098"/>
    </source>
</evidence>
<sequence length="67" mass="8071">MEYEERQENEERKKQDVVPENRHRCCFVIADLKFRKFFGHKTTAAKIHRSLNTFNIFYGIEDHKGAL</sequence>
<evidence type="ECO:0000313" key="1">
    <source>
        <dbReference type="EMBL" id="VDN42366.1"/>
    </source>
</evidence>
<reference evidence="3" key="1">
    <citation type="submission" date="2016-06" db="UniProtKB">
        <authorList>
            <consortium name="WormBaseParasite"/>
        </authorList>
    </citation>
    <scope>IDENTIFICATION</scope>
</reference>